<proteinExistence type="predicted"/>
<evidence type="ECO:0000256" key="3">
    <source>
        <dbReference type="ARBA" id="ARBA00022777"/>
    </source>
</evidence>
<keyword evidence="3 7" id="KW-0418">Kinase</keyword>
<sequence length="90" mass="10326">MKDEGGNLTIKIYENNNFIHIEISDTGIGIDNKIKTKIYDPFFTTKENGTGLGLWIANKQMKKLNGYLYCEKRINDGTNFIIVLPIKQEK</sequence>
<dbReference type="InterPro" id="IPR005467">
    <property type="entry name" value="His_kinase_dom"/>
</dbReference>
<evidence type="ECO:0000256" key="1">
    <source>
        <dbReference type="ARBA" id="ARBA00022679"/>
    </source>
</evidence>
<dbReference type="InterPro" id="IPR036890">
    <property type="entry name" value="HATPase_C_sf"/>
</dbReference>
<dbReference type="PANTHER" id="PTHR43065">
    <property type="entry name" value="SENSOR HISTIDINE KINASE"/>
    <property type="match status" value="1"/>
</dbReference>
<dbReference type="InterPro" id="IPR004358">
    <property type="entry name" value="Sig_transdc_His_kin-like_C"/>
</dbReference>
<dbReference type="SUPFAM" id="SSF55874">
    <property type="entry name" value="ATPase domain of HSP90 chaperone/DNA topoisomerase II/histidine kinase"/>
    <property type="match status" value="1"/>
</dbReference>
<dbReference type="PANTHER" id="PTHR43065:SF46">
    <property type="entry name" value="C4-DICARBOXYLATE TRANSPORT SENSOR PROTEIN DCTB"/>
    <property type="match status" value="1"/>
</dbReference>
<protein>
    <submittedName>
        <fullName evidence="7">Sensor histidine kinase RcsC</fullName>
        <ecNumber evidence="7">2.7.13.3</ecNumber>
    </submittedName>
</protein>
<organism evidence="7">
    <name type="scientific">bioreactor metagenome</name>
    <dbReference type="NCBI Taxonomy" id="1076179"/>
    <lineage>
        <taxon>unclassified sequences</taxon>
        <taxon>metagenomes</taxon>
        <taxon>ecological metagenomes</taxon>
    </lineage>
</organism>
<dbReference type="PRINTS" id="PR00344">
    <property type="entry name" value="BCTRLSENSOR"/>
</dbReference>
<evidence type="ECO:0000256" key="4">
    <source>
        <dbReference type="ARBA" id="ARBA00022840"/>
    </source>
</evidence>
<evidence type="ECO:0000256" key="2">
    <source>
        <dbReference type="ARBA" id="ARBA00022741"/>
    </source>
</evidence>
<dbReference type="GO" id="GO:0000160">
    <property type="term" value="P:phosphorelay signal transduction system"/>
    <property type="evidence" value="ECO:0007669"/>
    <property type="project" value="UniProtKB-KW"/>
</dbReference>
<keyword evidence="4" id="KW-0067">ATP-binding</keyword>
<keyword evidence="5" id="KW-0902">Two-component regulatory system</keyword>
<dbReference type="GO" id="GO:0005524">
    <property type="term" value="F:ATP binding"/>
    <property type="evidence" value="ECO:0007669"/>
    <property type="project" value="UniProtKB-KW"/>
</dbReference>
<dbReference type="PROSITE" id="PS50109">
    <property type="entry name" value="HIS_KIN"/>
    <property type="match status" value="1"/>
</dbReference>
<dbReference type="SMART" id="SM00387">
    <property type="entry name" value="HATPase_c"/>
    <property type="match status" value="1"/>
</dbReference>
<comment type="caution">
    <text evidence="7">The sequence shown here is derived from an EMBL/GenBank/DDBJ whole genome shotgun (WGS) entry which is preliminary data.</text>
</comment>
<dbReference type="EMBL" id="VSSQ01135416">
    <property type="protein sequence ID" value="MPN60317.1"/>
    <property type="molecule type" value="Genomic_DNA"/>
</dbReference>
<name>A0A645JA94_9ZZZZ</name>
<dbReference type="EC" id="2.7.13.3" evidence="7"/>
<dbReference type="Gene3D" id="3.30.565.10">
    <property type="entry name" value="Histidine kinase-like ATPase, C-terminal domain"/>
    <property type="match status" value="1"/>
</dbReference>
<dbReference type="Pfam" id="PF02518">
    <property type="entry name" value="HATPase_c"/>
    <property type="match status" value="1"/>
</dbReference>
<dbReference type="GO" id="GO:0004673">
    <property type="term" value="F:protein histidine kinase activity"/>
    <property type="evidence" value="ECO:0007669"/>
    <property type="project" value="UniProtKB-EC"/>
</dbReference>
<dbReference type="InterPro" id="IPR003594">
    <property type="entry name" value="HATPase_dom"/>
</dbReference>
<evidence type="ECO:0000313" key="7">
    <source>
        <dbReference type="EMBL" id="MPN60317.1"/>
    </source>
</evidence>
<feature type="domain" description="Histidine kinase" evidence="6">
    <location>
        <begin position="1"/>
        <end position="88"/>
    </location>
</feature>
<dbReference type="AlphaFoldDB" id="A0A645JA94"/>
<reference evidence="7" key="1">
    <citation type="submission" date="2019-08" db="EMBL/GenBank/DDBJ databases">
        <authorList>
            <person name="Kucharzyk K."/>
            <person name="Murdoch R.W."/>
            <person name="Higgins S."/>
            <person name="Loffler F."/>
        </authorList>
    </citation>
    <scope>NUCLEOTIDE SEQUENCE</scope>
</reference>
<gene>
    <name evidence="7" type="primary">rcsC_242</name>
    <name evidence="7" type="ORF">SDC9_208045</name>
</gene>
<evidence type="ECO:0000259" key="6">
    <source>
        <dbReference type="PROSITE" id="PS50109"/>
    </source>
</evidence>
<keyword evidence="2" id="KW-0547">Nucleotide-binding</keyword>
<accession>A0A645JA94</accession>
<keyword evidence="1 7" id="KW-0808">Transferase</keyword>
<evidence type="ECO:0000256" key="5">
    <source>
        <dbReference type="ARBA" id="ARBA00023012"/>
    </source>
</evidence>